<name>A0A3L8RYL6_CHLGU</name>
<gene>
    <name evidence="2" type="ORF">DV515_00014688</name>
</gene>
<evidence type="ECO:0000256" key="1">
    <source>
        <dbReference type="SAM" id="MobiDB-lite"/>
    </source>
</evidence>
<protein>
    <submittedName>
        <fullName evidence="2">Uncharacterized protein</fullName>
    </submittedName>
</protein>
<feature type="region of interest" description="Disordered" evidence="1">
    <location>
        <begin position="39"/>
        <end position="60"/>
    </location>
</feature>
<dbReference type="EMBL" id="QUSF01000137">
    <property type="protein sequence ID" value="RLV89805.1"/>
    <property type="molecule type" value="Genomic_DNA"/>
</dbReference>
<proteinExistence type="predicted"/>
<sequence length="60" mass="6747">MGGQFSGRLRSIPFPKGFRARWALTCQIANFGVKRKPLENSTKEKSRLVPSSLELSKIPE</sequence>
<organism evidence="2 3">
    <name type="scientific">Chloebia gouldiae</name>
    <name type="common">Gouldian finch</name>
    <name type="synonym">Erythrura gouldiae</name>
    <dbReference type="NCBI Taxonomy" id="44316"/>
    <lineage>
        <taxon>Eukaryota</taxon>
        <taxon>Metazoa</taxon>
        <taxon>Chordata</taxon>
        <taxon>Craniata</taxon>
        <taxon>Vertebrata</taxon>
        <taxon>Euteleostomi</taxon>
        <taxon>Archelosauria</taxon>
        <taxon>Archosauria</taxon>
        <taxon>Dinosauria</taxon>
        <taxon>Saurischia</taxon>
        <taxon>Theropoda</taxon>
        <taxon>Coelurosauria</taxon>
        <taxon>Aves</taxon>
        <taxon>Neognathae</taxon>
        <taxon>Neoaves</taxon>
        <taxon>Telluraves</taxon>
        <taxon>Australaves</taxon>
        <taxon>Passeriformes</taxon>
        <taxon>Passeroidea</taxon>
        <taxon>Passeridae</taxon>
        <taxon>Chloebia</taxon>
    </lineage>
</organism>
<accession>A0A3L8RYL6</accession>
<comment type="caution">
    <text evidence="2">The sequence shown here is derived from an EMBL/GenBank/DDBJ whole genome shotgun (WGS) entry which is preliminary data.</text>
</comment>
<reference evidence="2 3" key="1">
    <citation type="journal article" date="2018" name="Proc. R. Soc. B">
        <title>A non-coding region near Follistatin controls head colour polymorphism in the Gouldian finch.</title>
        <authorList>
            <person name="Toomey M.B."/>
            <person name="Marques C.I."/>
            <person name="Andrade P."/>
            <person name="Araujo P.M."/>
            <person name="Sabatino S."/>
            <person name="Gazda M.A."/>
            <person name="Afonso S."/>
            <person name="Lopes R.J."/>
            <person name="Corbo J.C."/>
            <person name="Carneiro M."/>
        </authorList>
    </citation>
    <scope>NUCLEOTIDE SEQUENCE [LARGE SCALE GENOMIC DNA]</scope>
    <source>
        <strain evidence="2">Red01</strain>
        <tissue evidence="2">Muscle</tissue>
    </source>
</reference>
<keyword evidence="3" id="KW-1185">Reference proteome</keyword>
<evidence type="ECO:0000313" key="3">
    <source>
        <dbReference type="Proteomes" id="UP000276834"/>
    </source>
</evidence>
<dbReference type="Proteomes" id="UP000276834">
    <property type="component" value="Unassembled WGS sequence"/>
</dbReference>
<dbReference type="AlphaFoldDB" id="A0A3L8RYL6"/>
<evidence type="ECO:0000313" key="2">
    <source>
        <dbReference type="EMBL" id="RLV89805.1"/>
    </source>
</evidence>